<accession>A0A939DJK7</accession>
<proteinExistence type="predicted"/>
<feature type="region of interest" description="Disordered" evidence="1">
    <location>
        <begin position="1"/>
        <end position="26"/>
    </location>
</feature>
<keyword evidence="3" id="KW-1185">Reference proteome</keyword>
<reference evidence="2" key="1">
    <citation type="submission" date="2021-03" db="EMBL/GenBank/DDBJ databases">
        <title>novel species isolated from a fishpond in China.</title>
        <authorList>
            <person name="Lu H."/>
            <person name="Cai Z."/>
        </authorList>
    </citation>
    <scope>NUCLEOTIDE SEQUENCE</scope>
    <source>
        <strain evidence="2">JCM 30855</strain>
    </source>
</reference>
<evidence type="ECO:0000256" key="1">
    <source>
        <dbReference type="SAM" id="MobiDB-lite"/>
    </source>
</evidence>
<evidence type="ECO:0000313" key="3">
    <source>
        <dbReference type="Proteomes" id="UP000664654"/>
    </source>
</evidence>
<organism evidence="2 3">
    <name type="scientific">Bowmanella dokdonensis</name>
    <dbReference type="NCBI Taxonomy" id="751969"/>
    <lineage>
        <taxon>Bacteria</taxon>
        <taxon>Pseudomonadati</taxon>
        <taxon>Pseudomonadota</taxon>
        <taxon>Gammaproteobacteria</taxon>
        <taxon>Alteromonadales</taxon>
        <taxon>Alteromonadaceae</taxon>
        <taxon>Bowmanella</taxon>
    </lineage>
</organism>
<dbReference type="RefSeq" id="WP_206571947.1">
    <property type="nucleotide sequence ID" value="NZ_JAFKCV010000001.1"/>
</dbReference>
<feature type="compositionally biased region" description="Basic and acidic residues" evidence="1">
    <location>
        <begin position="12"/>
        <end position="21"/>
    </location>
</feature>
<gene>
    <name evidence="2" type="ORF">J0A66_01245</name>
</gene>
<protein>
    <submittedName>
        <fullName evidence="2">Uncharacterized protein</fullName>
    </submittedName>
</protein>
<dbReference type="Proteomes" id="UP000664654">
    <property type="component" value="Unassembled WGS sequence"/>
</dbReference>
<dbReference type="AlphaFoldDB" id="A0A939DJK7"/>
<evidence type="ECO:0000313" key="2">
    <source>
        <dbReference type="EMBL" id="MBN7823837.1"/>
    </source>
</evidence>
<comment type="caution">
    <text evidence="2">The sequence shown here is derived from an EMBL/GenBank/DDBJ whole genome shotgun (WGS) entry which is preliminary data.</text>
</comment>
<dbReference type="EMBL" id="JAFKCV010000001">
    <property type="protein sequence ID" value="MBN7823837.1"/>
    <property type="molecule type" value="Genomic_DNA"/>
</dbReference>
<name>A0A939DJK7_9ALTE</name>
<sequence>MSVSIEKVSVNHPDKQESEKKAGRRRATFQQWLTTMSRNMNLQQMVNLK</sequence>